<evidence type="ECO:0000256" key="3">
    <source>
        <dbReference type="ARBA" id="ARBA00013047"/>
    </source>
</evidence>
<evidence type="ECO:0000256" key="10">
    <source>
        <dbReference type="ARBA" id="ARBA00033093"/>
    </source>
</evidence>
<dbReference type="GO" id="GO:0004637">
    <property type="term" value="F:phosphoribosylamine-glycine ligase activity"/>
    <property type="evidence" value="ECO:0007669"/>
    <property type="project" value="TreeGrafter"/>
</dbReference>
<evidence type="ECO:0000259" key="12">
    <source>
        <dbReference type="Pfam" id="PF00586"/>
    </source>
</evidence>
<dbReference type="InterPro" id="IPR016188">
    <property type="entry name" value="PurM-like_N"/>
</dbReference>
<dbReference type="GO" id="GO:0006189">
    <property type="term" value="P:'de novo' IMP biosynthetic process"/>
    <property type="evidence" value="ECO:0007669"/>
    <property type="project" value="UniProtKB-UniPathway"/>
</dbReference>
<evidence type="ECO:0000256" key="6">
    <source>
        <dbReference type="ARBA" id="ARBA00022741"/>
    </source>
</evidence>
<dbReference type="Proteomes" id="UP000177306">
    <property type="component" value="Unassembled WGS sequence"/>
</dbReference>
<organism evidence="14 15">
    <name type="scientific">Candidatus Kaiserbacteria bacterium RIFCSPLOWO2_01_FULL_53_17</name>
    <dbReference type="NCBI Taxonomy" id="1798511"/>
    <lineage>
        <taxon>Bacteria</taxon>
        <taxon>Candidatus Kaiseribacteriota</taxon>
    </lineage>
</organism>
<evidence type="ECO:0000256" key="5">
    <source>
        <dbReference type="ARBA" id="ARBA00022598"/>
    </source>
</evidence>
<evidence type="ECO:0000256" key="1">
    <source>
        <dbReference type="ARBA" id="ARBA00004686"/>
    </source>
</evidence>
<comment type="pathway">
    <text evidence="1">Purine metabolism; IMP biosynthesis via de novo pathway; 5-amino-1-(5-phospho-D-ribosyl)imidazole from N(2)-formyl-N(1)-(5-phospho-D-ribosyl)glycinamide: step 2/2.</text>
</comment>
<evidence type="ECO:0000259" key="13">
    <source>
        <dbReference type="Pfam" id="PF02769"/>
    </source>
</evidence>
<comment type="catalytic activity">
    <reaction evidence="11">
        <text>2-formamido-N(1)-(5-O-phospho-beta-D-ribosyl)acetamidine + ATP = 5-amino-1-(5-phospho-beta-D-ribosyl)imidazole + ADP + phosphate + H(+)</text>
        <dbReference type="Rhea" id="RHEA:23032"/>
        <dbReference type="ChEBI" id="CHEBI:15378"/>
        <dbReference type="ChEBI" id="CHEBI:30616"/>
        <dbReference type="ChEBI" id="CHEBI:43474"/>
        <dbReference type="ChEBI" id="CHEBI:137981"/>
        <dbReference type="ChEBI" id="CHEBI:147287"/>
        <dbReference type="ChEBI" id="CHEBI:456216"/>
        <dbReference type="EC" id="6.3.3.1"/>
    </reaction>
</comment>
<evidence type="ECO:0000256" key="11">
    <source>
        <dbReference type="ARBA" id="ARBA00049057"/>
    </source>
</evidence>
<sequence>MTKKNAYALAGVDVDVEAEASRIMYEASKRTFENRKGLIGEIITPFDDFAALKMVAVENLPKGSFFSMGFDTAGTKVEIAQRVGKHDTIAFDLFAMVCDDALIRGGEPVLMGSNLDIKTLGTDDRFLPIMRELAEGYVAAAKEANVAVINGEIAQMGSLMAGHGDFPYHWGAAGVWFARKDKLLMGSEIKAGDKVVMLQEKGFRANGWSLVRKIFKQAHGDEWNSVSHEGSTLGLLALTPSVIYSRSVVAMHGGFASEGSCTIHGVAHITGGGVPEKMGRVLRRSGLGVHLSDLFEPPEIMSYCQKAGTISDYDAYRAWNMGQGMAIITPEPDAVIAEAKKHGIQAQVAGEITSEKKLELVSKGVENPGGVLTFDV</sequence>
<dbReference type="InterPro" id="IPR004733">
    <property type="entry name" value="PurM_cligase"/>
</dbReference>
<evidence type="ECO:0000256" key="7">
    <source>
        <dbReference type="ARBA" id="ARBA00022840"/>
    </source>
</evidence>
<dbReference type="InterPro" id="IPR010918">
    <property type="entry name" value="PurM-like_C_dom"/>
</dbReference>
<reference evidence="14 15" key="1">
    <citation type="journal article" date="2016" name="Nat. Commun.">
        <title>Thousands of microbial genomes shed light on interconnected biogeochemical processes in an aquifer system.</title>
        <authorList>
            <person name="Anantharaman K."/>
            <person name="Brown C.T."/>
            <person name="Hug L.A."/>
            <person name="Sharon I."/>
            <person name="Castelle C.J."/>
            <person name="Probst A.J."/>
            <person name="Thomas B.C."/>
            <person name="Singh A."/>
            <person name="Wilkins M.J."/>
            <person name="Karaoz U."/>
            <person name="Brodie E.L."/>
            <person name="Williams K.H."/>
            <person name="Hubbard S.S."/>
            <person name="Banfield J.F."/>
        </authorList>
    </citation>
    <scope>NUCLEOTIDE SEQUENCE [LARGE SCALE GENOMIC DNA]</scope>
</reference>
<dbReference type="UniPathway" id="UPA00074">
    <property type="reaction ID" value="UER00129"/>
</dbReference>
<dbReference type="Gene3D" id="3.90.650.10">
    <property type="entry name" value="PurM-like C-terminal domain"/>
    <property type="match status" value="1"/>
</dbReference>
<comment type="caution">
    <text evidence="14">The sequence shown here is derived from an EMBL/GenBank/DDBJ whole genome shotgun (WGS) entry which is preliminary data.</text>
</comment>
<dbReference type="InterPro" id="IPR036921">
    <property type="entry name" value="PurM-like_N_sf"/>
</dbReference>
<proteinExistence type="inferred from homology"/>
<comment type="similarity">
    <text evidence="2">Belongs to the AIR synthase family.</text>
</comment>
<protein>
    <recommendedName>
        <fullName evidence="4">Phosphoribosylformylglycinamidine cyclo-ligase</fullName>
        <ecNumber evidence="3">6.3.3.1</ecNumber>
    </recommendedName>
    <alternativeName>
        <fullName evidence="9">AIR synthase</fullName>
    </alternativeName>
    <alternativeName>
        <fullName evidence="10">AIRS</fullName>
    </alternativeName>
    <alternativeName>
        <fullName evidence="8">Phosphoribosyl-aminoimidazole synthetase</fullName>
    </alternativeName>
</protein>
<accession>A0A1F6EI78</accession>
<dbReference type="SUPFAM" id="SSF56042">
    <property type="entry name" value="PurM C-terminal domain-like"/>
    <property type="match status" value="1"/>
</dbReference>
<dbReference type="SUPFAM" id="SSF55326">
    <property type="entry name" value="PurM N-terminal domain-like"/>
    <property type="match status" value="1"/>
</dbReference>
<name>A0A1F6EI78_9BACT</name>
<dbReference type="GO" id="GO:0046084">
    <property type="term" value="P:adenine biosynthetic process"/>
    <property type="evidence" value="ECO:0007669"/>
    <property type="project" value="TreeGrafter"/>
</dbReference>
<dbReference type="Pfam" id="PF02769">
    <property type="entry name" value="AIRS_C"/>
    <property type="match status" value="1"/>
</dbReference>
<gene>
    <name evidence="14" type="ORF">A3A38_01535</name>
</gene>
<evidence type="ECO:0000313" key="14">
    <source>
        <dbReference type="EMBL" id="OGG73354.1"/>
    </source>
</evidence>
<dbReference type="EMBL" id="MFLY01000003">
    <property type="protein sequence ID" value="OGG73354.1"/>
    <property type="molecule type" value="Genomic_DNA"/>
</dbReference>
<evidence type="ECO:0000256" key="8">
    <source>
        <dbReference type="ARBA" id="ARBA00031908"/>
    </source>
</evidence>
<dbReference type="Pfam" id="PF00586">
    <property type="entry name" value="AIRS"/>
    <property type="match status" value="1"/>
</dbReference>
<dbReference type="GO" id="GO:0005829">
    <property type="term" value="C:cytosol"/>
    <property type="evidence" value="ECO:0007669"/>
    <property type="project" value="TreeGrafter"/>
</dbReference>
<keyword evidence="5" id="KW-0436">Ligase</keyword>
<dbReference type="EC" id="6.3.3.1" evidence="3"/>
<dbReference type="AlphaFoldDB" id="A0A1F6EI78"/>
<dbReference type="GO" id="GO:0005524">
    <property type="term" value="F:ATP binding"/>
    <property type="evidence" value="ECO:0007669"/>
    <property type="project" value="UniProtKB-KW"/>
</dbReference>
<feature type="domain" description="PurM-like N-terminal" evidence="12">
    <location>
        <begin position="59"/>
        <end position="155"/>
    </location>
</feature>
<evidence type="ECO:0000256" key="2">
    <source>
        <dbReference type="ARBA" id="ARBA00010280"/>
    </source>
</evidence>
<dbReference type="PANTHER" id="PTHR10520:SF12">
    <property type="entry name" value="TRIFUNCTIONAL PURINE BIOSYNTHETIC PROTEIN ADENOSINE-3"/>
    <property type="match status" value="1"/>
</dbReference>
<feature type="domain" description="PurM-like C-terminal" evidence="13">
    <location>
        <begin position="190"/>
        <end position="361"/>
    </location>
</feature>
<dbReference type="InterPro" id="IPR036676">
    <property type="entry name" value="PurM-like_C_sf"/>
</dbReference>
<evidence type="ECO:0000256" key="9">
    <source>
        <dbReference type="ARBA" id="ARBA00032931"/>
    </source>
</evidence>
<evidence type="ECO:0000313" key="15">
    <source>
        <dbReference type="Proteomes" id="UP000177306"/>
    </source>
</evidence>
<evidence type="ECO:0000256" key="4">
    <source>
        <dbReference type="ARBA" id="ARBA00020367"/>
    </source>
</evidence>
<keyword evidence="7" id="KW-0067">ATP-binding</keyword>
<keyword evidence="6" id="KW-0547">Nucleotide-binding</keyword>
<dbReference type="Gene3D" id="3.30.1330.10">
    <property type="entry name" value="PurM-like, N-terminal domain"/>
    <property type="match status" value="1"/>
</dbReference>
<dbReference type="PANTHER" id="PTHR10520">
    <property type="entry name" value="TRIFUNCTIONAL PURINE BIOSYNTHETIC PROTEIN ADENOSINE-3-RELATED"/>
    <property type="match status" value="1"/>
</dbReference>
<dbReference type="GO" id="GO:0004641">
    <property type="term" value="F:phosphoribosylformylglycinamidine cyclo-ligase activity"/>
    <property type="evidence" value="ECO:0007669"/>
    <property type="project" value="UniProtKB-EC"/>
</dbReference>